<dbReference type="EMBL" id="FWXZ01000006">
    <property type="protein sequence ID" value="SMC79903.1"/>
    <property type="molecule type" value="Genomic_DNA"/>
</dbReference>
<sequence length="407" mass="46051">MNLKVLVLVIFTVIWLYNLLLNVIRMRSEKNPIPENVADVYDRETYLKWRSYHAEKSRFAIVTSTVTFLVELALLAFNVYAAFAGLFPKEDPFLQMFAVFLLSALSSLVLIPFSWHETMVIEEKYGFNKSTAKTFWADQVKSFIISLIITLAVGGILMAVHTALGDWLILAFAVLMTLLLLGITFLYPVFSKIFNKFTPLEDGELKDKLSGLLEKNGYKVRAIKVMDASRRTTKSNAYFTGFGKMKTIVLYDTLVESMTPDEICAVFAHEMGHGLHKDTLKRQFLSFGQMLILGLLAWLTLRTTELFLDFGFSGMNYGFAIILIMSVEFPLVAPLFGLLTNWISRRAEYRADAQAVKEGYGEELISGLKKLSKNNLADLAPSPLLVKLEYSHPTLSQRIDAIRKAEQ</sequence>
<organism evidence="1 2">
    <name type="scientific">Aristaeella lactis</name>
    <dbReference type="NCBI Taxonomy" id="3046383"/>
    <lineage>
        <taxon>Bacteria</taxon>
        <taxon>Bacillati</taxon>
        <taxon>Bacillota</taxon>
        <taxon>Clostridia</taxon>
        <taxon>Eubacteriales</taxon>
        <taxon>Aristaeellaceae</taxon>
        <taxon>Aristaeella</taxon>
    </lineage>
</organism>
<gene>
    <name evidence="1" type="ORF">SAMN06297397_2560</name>
</gene>
<keyword evidence="2" id="KW-1185">Reference proteome</keyword>
<proteinExistence type="predicted"/>
<comment type="caution">
    <text evidence="1">The sequence shown here is derived from an EMBL/GenBank/DDBJ whole genome shotgun (WGS) entry which is preliminary data.</text>
</comment>
<reference evidence="1" key="1">
    <citation type="submission" date="2017-04" db="EMBL/GenBank/DDBJ databases">
        <authorList>
            <person name="Varghese N."/>
            <person name="Submissions S."/>
        </authorList>
    </citation>
    <scope>NUCLEOTIDE SEQUENCE</scope>
    <source>
        <strain evidence="1">WTE2008</strain>
    </source>
</reference>
<evidence type="ECO:0000313" key="1">
    <source>
        <dbReference type="EMBL" id="SMC79903.1"/>
    </source>
</evidence>
<accession>A0AC61PP50</accession>
<dbReference type="Proteomes" id="UP000192328">
    <property type="component" value="Unassembled WGS sequence"/>
</dbReference>
<name>A0AC61PP50_9FIRM</name>
<protein>
    <submittedName>
        <fullName evidence="1">STE24 endopeptidase</fullName>
    </submittedName>
</protein>
<evidence type="ECO:0000313" key="2">
    <source>
        <dbReference type="Proteomes" id="UP000192328"/>
    </source>
</evidence>